<proteinExistence type="predicted"/>
<evidence type="ECO:0000313" key="3">
    <source>
        <dbReference type="Proteomes" id="UP000187486"/>
    </source>
</evidence>
<evidence type="ECO:0000256" key="1">
    <source>
        <dbReference type="SAM" id="Phobius"/>
    </source>
</evidence>
<sequence>MAMTISLAERPKLSARTAFRKFATPRRPAIPQPRYLVVPETVWLGQAPSFPDSGPVERVEYDYYLRHEDKPLARSAVTGLGGGTASLVFGVTTGLVIASPLGIAVGVATGILGGLMGHSLAEEFYERRHEDETQP</sequence>
<keyword evidence="1" id="KW-0472">Membrane</keyword>
<evidence type="ECO:0000313" key="2">
    <source>
        <dbReference type="EMBL" id="OLZ44133.1"/>
    </source>
</evidence>
<dbReference type="Proteomes" id="UP000187486">
    <property type="component" value="Unassembled WGS sequence"/>
</dbReference>
<comment type="caution">
    <text evidence="2">The sequence shown here is derived from an EMBL/GenBank/DDBJ whole genome shotgun (WGS) entry which is preliminary data.</text>
</comment>
<accession>A0A1R0KFJ0</accession>
<feature type="transmembrane region" description="Helical" evidence="1">
    <location>
        <begin position="76"/>
        <end position="97"/>
    </location>
</feature>
<dbReference type="AlphaFoldDB" id="A0A1R0KFJ0"/>
<gene>
    <name evidence="2" type="ORF">BS329_37530</name>
</gene>
<name>A0A1R0KFJ0_9PSEU</name>
<feature type="transmembrane region" description="Helical" evidence="1">
    <location>
        <begin position="103"/>
        <end position="121"/>
    </location>
</feature>
<organism evidence="2 3">
    <name type="scientific">Amycolatopsis coloradensis</name>
    <dbReference type="NCBI Taxonomy" id="76021"/>
    <lineage>
        <taxon>Bacteria</taxon>
        <taxon>Bacillati</taxon>
        <taxon>Actinomycetota</taxon>
        <taxon>Actinomycetes</taxon>
        <taxon>Pseudonocardiales</taxon>
        <taxon>Pseudonocardiaceae</taxon>
        <taxon>Amycolatopsis</taxon>
    </lineage>
</organism>
<protein>
    <submittedName>
        <fullName evidence="2">Uncharacterized protein</fullName>
    </submittedName>
</protein>
<keyword evidence="3" id="KW-1185">Reference proteome</keyword>
<dbReference type="EMBL" id="MQUQ01000028">
    <property type="protein sequence ID" value="OLZ44133.1"/>
    <property type="molecule type" value="Genomic_DNA"/>
</dbReference>
<keyword evidence="1" id="KW-0812">Transmembrane</keyword>
<dbReference type="STRING" id="76021.BS329_37530"/>
<keyword evidence="1" id="KW-1133">Transmembrane helix</keyword>
<reference evidence="2 3" key="1">
    <citation type="submission" date="2016-01" db="EMBL/GenBank/DDBJ databases">
        <title>Amycolatopsis coloradensis genome sequencing and assembly.</title>
        <authorList>
            <person name="Mayilraj S."/>
        </authorList>
    </citation>
    <scope>NUCLEOTIDE SEQUENCE [LARGE SCALE GENOMIC DNA]</scope>
    <source>
        <strain evidence="2 3">DSM 44225</strain>
    </source>
</reference>